<dbReference type="Proteomes" id="UP000317265">
    <property type="component" value="Unassembled WGS sequence"/>
</dbReference>
<organism evidence="4 6">
    <name type="scientific">Thermoproteota archaeon</name>
    <dbReference type="NCBI Taxonomy" id="2056631"/>
    <lineage>
        <taxon>Archaea</taxon>
        <taxon>Thermoproteota</taxon>
    </lineage>
</organism>
<dbReference type="InterPro" id="IPR012336">
    <property type="entry name" value="Thioredoxin-like_fold"/>
</dbReference>
<reference evidence="3 5" key="2">
    <citation type="journal article" date="2019" name="Nat. Microbiol.">
        <title>Wide diversity of methane and short-chain alkane metabolisms in uncultured archaea.</title>
        <authorList>
            <person name="Borrel G."/>
            <person name="Adam P.S."/>
            <person name="McKay L.J."/>
            <person name="Chen L.X."/>
            <person name="Sierra-Garcia I.N."/>
            <person name="Sieber C.M."/>
            <person name="Letourneur Q."/>
            <person name="Ghozlane A."/>
            <person name="Andersen G.L."/>
            <person name="Li W.J."/>
            <person name="Hallam S.J."/>
            <person name="Muyzer G."/>
            <person name="de Oliveira V.M."/>
            <person name="Inskeep W.P."/>
            <person name="Banfield J.F."/>
            <person name="Gribaldo S."/>
        </authorList>
    </citation>
    <scope>NUCLEOTIDE SEQUENCE [LARGE SCALE GENOMIC DNA]</scope>
    <source>
        <strain evidence="3">Verst-YHS</strain>
    </source>
</reference>
<accession>A0A523BB11</accession>
<dbReference type="EMBL" id="RXIH01000035">
    <property type="protein sequence ID" value="RZN55794.1"/>
    <property type="molecule type" value="Genomic_DNA"/>
</dbReference>
<evidence type="ECO:0000313" key="6">
    <source>
        <dbReference type="Proteomes" id="UP000317265"/>
    </source>
</evidence>
<name>A0A523BB11_9CREN</name>
<dbReference type="Proteomes" id="UP000316080">
    <property type="component" value="Unassembled WGS sequence"/>
</dbReference>
<gene>
    <name evidence="4" type="ORF">DSO09_04975</name>
    <name evidence="3" type="ORF">EF809_04430</name>
</gene>
<dbReference type="Pfam" id="PF13192">
    <property type="entry name" value="Thioredoxin_3"/>
    <property type="match status" value="1"/>
</dbReference>
<protein>
    <submittedName>
        <fullName evidence="4">Thioredoxin</fullName>
    </submittedName>
</protein>
<evidence type="ECO:0000259" key="2">
    <source>
        <dbReference type="Pfam" id="PF13192"/>
    </source>
</evidence>
<evidence type="ECO:0000313" key="5">
    <source>
        <dbReference type="Proteomes" id="UP000316080"/>
    </source>
</evidence>
<proteinExistence type="inferred from homology"/>
<sequence length="82" mass="9124">MPVKVEVFVSEPPCSGGRLLLKLIEKIKEEYKGKIEIEIYKGQNPKLNEYGINASPAIVIDKDIRIIGVCPTEEALREAGIQ</sequence>
<evidence type="ECO:0000313" key="4">
    <source>
        <dbReference type="EMBL" id="TDA38139.1"/>
    </source>
</evidence>
<dbReference type="SUPFAM" id="SSF52833">
    <property type="entry name" value="Thioredoxin-like"/>
    <property type="match status" value="1"/>
</dbReference>
<dbReference type="Gene3D" id="3.40.30.10">
    <property type="entry name" value="Glutaredoxin"/>
    <property type="match status" value="1"/>
</dbReference>
<comment type="similarity">
    <text evidence="1">Belongs to the glutaredoxin family.</text>
</comment>
<comment type="caution">
    <text evidence="4">The sequence shown here is derived from an EMBL/GenBank/DDBJ whole genome shotgun (WGS) entry which is preliminary data.</text>
</comment>
<dbReference type="EMBL" id="QNVI01000058">
    <property type="protein sequence ID" value="TDA38139.1"/>
    <property type="molecule type" value="Genomic_DNA"/>
</dbReference>
<dbReference type="AlphaFoldDB" id="A0A523BB11"/>
<feature type="domain" description="Thioredoxin-like fold" evidence="2">
    <location>
        <begin position="4"/>
        <end position="78"/>
    </location>
</feature>
<evidence type="ECO:0000313" key="3">
    <source>
        <dbReference type="EMBL" id="RZN55794.1"/>
    </source>
</evidence>
<reference evidence="4 6" key="1">
    <citation type="journal article" date="2019" name="Nat. Microbiol.">
        <title>Expanding anaerobic alkane metabolism in the domain of Archaea.</title>
        <authorList>
            <person name="Wang Y."/>
            <person name="Wegener G."/>
            <person name="Hou J."/>
            <person name="Wang F."/>
            <person name="Xiao X."/>
        </authorList>
    </citation>
    <scope>NUCLEOTIDE SEQUENCE [LARGE SCALE GENOMIC DNA]</scope>
    <source>
        <strain evidence="4">WYZ-LMO11</strain>
    </source>
</reference>
<dbReference type="InterPro" id="IPR036249">
    <property type="entry name" value="Thioredoxin-like_sf"/>
</dbReference>
<evidence type="ECO:0000256" key="1">
    <source>
        <dbReference type="ARBA" id="ARBA00007787"/>
    </source>
</evidence>